<gene>
    <name evidence="1" type="primary">ORF220964</name>
</gene>
<accession>A0A0B7C3V3</accession>
<organism evidence="1">
    <name type="scientific">Arion vulgaris</name>
    <dbReference type="NCBI Taxonomy" id="1028688"/>
    <lineage>
        <taxon>Eukaryota</taxon>
        <taxon>Metazoa</taxon>
        <taxon>Spiralia</taxon>
        <taxon>Lophotrochozoa</taxon>
        <taxon>Mollusca</taxon>
        <taxon>Gastropoda</taxon>
        <taxon>Heterobranchia</taxon>
        <taxon>Euthyneura</taxon>
        <taxon>Panpulmonata</taxon>
        <taxon>Eupulmonata</taxon>
        <taxon>Stylommatophora</taxon>
        <taxon>Helicina</taxon>
        <taxon>Arionoidea</taxon>
        <taxon>Arionidae</taxon>
        <taxon>Arion</taxon>
    </lineage>
</organism>
<proteinExistence type="predicted"/>
<sequence length="65" mass="7364">KHHFFRGPLIVSGQCSNLDTVDSPVTWFKMRAQTFSKLGNNFISSPSFSVSFDLQLKGTDHFFLP</sequence>
<name>A0A0B7C3V3_9EUPU</name>
<dbReference type="EMBL" id="HACG01052440">
    <property type="protein sequence ID" value="CEK99311.1"/>
    <property type="molecule type" value="Transcribed_RNA"/>
</dbReference>
<dbReference type="AlphaFoldDB" id="A0A0B7C3V3"/>
<evidence type="ECO:0000313" key="1">
    <source>
        <dbReference type="EMBL" id="CEK99311.1"/>
    </source>
</evidence>
<reference evidence="1" key="1">
    <citation type="submission" date="2014-12" db="EMBL/GenBank/DDBJ databases">
        <title>Insight into the proteome of Arion vulgaris.</title>
        <authorList>
            <person name="Aradska J."/>
            <person name="Bulat T."/>
            <person name="Smidak R."/>
            <person name="Sarate P."/>
            <person name="Gangsoo J."/>
            <person name="Sialana F."/>
            <person name="Bilban M."/>
            <person name="Lubec G."/>
        </authorList>
    </citation>
    <scope>NUCLEOTIDE SEQUENCE</scope>
    <source>
        <tissue evidence="1">Skin</tissue>
    </source>
</reference>
<feature type="non-terminal residue" evidence="1">
    <location>
        <position position="1"/>
    </location>
</feature>
<protein>
    <submittedName>
        <fullName evidence="1">Uncharacterized protein</fullName>
    </submittedName>
</protein>